<protein>
    <recommendedName>
        <fullName evidence="5">Infection structure specific protein</fullName>
    </recommendedName>
</protein>
<proteinExistence type="predicted"/>
<evidence type="ECO:0000256" key="1">
    <source>
        <dbReference type="SAM" id="MobiDB-lite"/>
    </source>
</evidence>
<evidence type="ECO:0000313" key="2">
    <source>
        <dbReference type="EMBL" id="EJT78974.1"/>
    </source>
</evidence>
<dbReference type="GeneID" id="20344523"/>
<evidence type="ECO:0000313" key="3">
    <source>
        <dbReference type="EnsemblFungi" id="EJT78974"/>
    </source>
</evidence>
<reference evidence="3" key="4">
    <citation type="journal article" date="2015" name="G3 (Bethesda)">
        <title>Genome sequences of three phytopathogenic species of the Magnaporthaceae family of fungi.</title>
        <authorList>
            <person name="Okagaki L.H."/>
            <person name="Nunes C.C."/>
            <person name="Sailsbery J."/>
            <person name="Clay B."/>
            <person name="Brown D."/>
            <person name="John T."/>
            <person name="Oh Y."/>
            <person name="Young N."/>
            <person name="Fitzgerald M."/>
            <person name="Haas B.J."/>
            <person name="Zeng Q."/>
            <person name="Young S."/>
            <person name="Adiconis X."/>
            <person name="Fan L."/>
            <person name="Levin J.Z."/>
            <person name="Mitchell T.K."/>
            <person name="Okubara P.A."/>
            <person name="Farman M.L."/>
            <person name="Kohn L.M."/>
            <person name="Birren B."/>
            <person name="Ma L.-J."/>
            <person name="Dean R.A."/>
        </authorList>
    </citation>
    <scope>NUCLEOTIDE SEQUENCE</scope>
    <source>
        <strain evidence="3">R3-111a-1</strain>
    </source>
</reference>
<feature type="region of interest" description="Disordered" evidence="1">
    <location>
        <begin position="217"/>
        <end position="249"/>
    </location>
</feature>
<dbReference type="RefSeq" id="XP_009220119.1">
    <property type="nucleotide sequence ID" value="XM_009221855.1"/>
</dbReference>
<feature type="compositionally biased region" description="Low complexity" evidence="1">
    <location>
        <begin position="217"/>
        <end position="247"/>
    </location>
</feature>
<reference evidence="3" key="5">
    <citation type="submission" date="2018-04" db="UniProtKB">
        <authorList>
            <consortium name="EnsemblFungi"/>
        </authorList>
    </citation>
    <scope>IDENTIFICATION</scope>
    <source>
        <strain evidence="3">R3-111a-1</strain>
    </source>
</reference>
<name>J3NS18_GAET3</name>
<dbReference type="eggNOG" id="ENOG502T46V">
    <property type="taxonomic scope" value="Eukaryota"/>
</dbReference>
<organism evidence="2">
    <name type="scientific">Gaeumannomyces tritici (strain R3-111a-1)</name>
    <name type="common">Wheat and barley take-all root rot fungus</name>
    <name type="synonym">Gaeumannomyces graminis var. tritici</name>
    <dbReference type="NCBI Taxonomy" id="644352"/>
    <lineage>
        <taxon>Eukaryota</taxon>
        <taxon>Fungi</taxon>
        <taxon>Dikarya</taxon>
        <taxon>Ascomycota</taxon>
        <taxon>Pezizomycotina</taxon>
        <taxon>Sordariomycetes</taxon>
        <taxon>Sordariomycetidae</taxon>
        <taxon>Magnaporthales</taxon>
        <taxon>Magnaporthaceae</taxon>
        <taxon>Gaeumannomyces</taxon>
    </lineage>
</organism>
<dbReference type="HOGENOM" id="CLU_1023244_0_0_1"/>
<dbReference type="AlphaFoldDB" id="J3NS18"/>
<reference evidence="2" key="2">
    <citation type="submission" date="2010-07" db="EMBL/GenBank/DDBJ databases">
        <authorList>
            <consortium name="The Broad Institute Genome Sequencing Platform"/>
            <consortium name="Broad Institute Genome Sequencing Center for Infectious Disease"/>
            <person name="Ma L.-J."/>
            <person name="Dead R."/>
            <person name="Young S."/>
            <person name="Zeng Q."/>
            <person name="Koehrsen M."/>
            <person name="Alvarado L."/>
            <person name="Berlin A."/>
            <person name="Chapman S.B."/>
            <person name="Chen Z."/>
            <person name="Freedman E."/>
            <person name="Gellesch M."/>
            <person name="Goldberg J."/>
            <person name="Griggs A."/>
            <person name="Gujja S."/>
            <person name="Heilman E.R."/>
            <person name="Heiman D."/>
            <person name="Hepburn T."/>
            <person name="Howarth C."/>
            <person name="Jen D."/>
            <person name="Larson L."/>
            <person name="Mehta T."/>
            <person name="Neiman D."/>
            <person name="Pearson M."/>
            <person name="Roberts A."/>
            <person name="Saif S."/>
            <person name="Shea T."/>
            <person name="Shenoy N."/>
            <person name="Sisk P."/>
            <person name="Stolte C."/>
            <person name="Sykes S."/>
            <person name="Walk T."/>
            <person name="White J."/>
            <person name="Yandava C."/>
            <person name="Haas B."/>
            <person name="Nusbaum C."/>
            <person name="Birren B."/>
        </authorList>
    </citation>
    <scope>NUCLEOTIDE SEQUENCE</scope>
    <source>
        <strain evidence="2">R3-111a-1</strain>
    </source>
</reference>
<dbReference type="EnsemblFungi" id="EJT78974">
    <property type="protein sequence ID" value="EJT78974"/>
    <property type="gene ID" value="GGTG_04065"/>
</dbReference>
<accession>J3NS18</accession>
<reference evidence="2" key="3">
    <citation type="submission" date="2010-09" db="EMBL/GenBank/DDBJ databases">
        <title>Annotation of Gaeumannomyces graminis var. tritici R3-111a-1.</title>
        <authorList>
            <consortium name="The Broad Institute Genome Sequencing Platform"/>
            <person name="Ma L.-J."/>
            <person name="Dead R."/>
            <person name="Young S.K."/>
            <person name="Zeng Q."/>
            <person name="Gargeya S."/>
            <person name="Fitzgerald M."/>
            <person name="Haas B."/>
            <person name="Abouelleil A."/>
            <person name="Alvarado L."/>
            <person name="Arachchi H.M."/>
            <person name="Berlin A."/>
            <person name="Brown A."/>
            <person name="Chapman S.B."/>
            <person name="Chen Z."/>
            <person name="Dunbar C."/>
            <person name="Freedman E."/>
            <person name="Gearin G."/>
            <person name="Gellesch M."/>
            <person name="Goldberg J."/>
            <person name="Griggs A."/>
            <person name="Gujja S."/>
            <person name="Heiman D."/>
            <person name="Howarth C."/>
            <person name="Larson L."/>
            <person name="Lui A."/>
            <person name="MacDonald P.J.P."/>
            <person name="Mehta T."/>
            <person name="Montmayeur A."/>
            <person name="Murphy C."/>
            <person name="Neiman D."/>
            <person name="Pearson M."/>
            <person name="Priest M."/>
            <person name="Roberts A."/>
            <person name="Saif S."/>
            <person name="Shea T."/>
            <person name="Shenoy N."/>
            <person name="Sisk P."/>
            <person name="Stolte C."/>
            <person name="Sykes S."/>
            <person name="Yandava C."/>
            <person name="Wortman J."/>
            <person name="Nusbaum C."/>
            <person name="Birren B."/>
        </authorList>
    </citation>
    <scope>NUCLEOTIDE SEQUENCE</scope>
    <source>
        <strain evidence="2">R3-111a-1</strain>
    </source>
</reference>
<dbReference type="Proteomes" id="UP000006039">
    <property type="component" value="Unassembled WGS sequence"/>
</dbReference>
<evidence type="ECO:0000313" key="4">
    <source>
        <dbReference type="Proteomes" id="UP000006039"/>
    </source>
</evidence>
<dbReference type="VEuPathDB" id="FungiDB:GGTG_04065"/>
<gene>
    <name evidence="3" type="primary">20344523</name>
    <name evidence="2" type="ORF">GGTG_04065</name>
</gene>
<keyword evidence="4" id="KW-1185">Reference proteome</keyword>
<feature type="region of interest" description="Disordered" evidence="1">
    <location>
        <begin position="73"/>
        <end position="103"/>
    </location>
</feature>
<reference evidence="4" key="1">
    <citation type="submission" date="2010-07" db="EMBL/GenBank/DDBJ databases">
        <title>The genome sequence of Gaeumannomyces graminis var. tritici strain R3-111a-1.</title>
        <authorList>
            <consortium name="The Broad Institute Genome Sequencing Platform"/>
            <person name="Ma L.-J."/>
            <person name="Dead R."/>
            <person name="Young S."/>
            <person name="Zeng Q."/>
            <person name="Koehrsen M."/>
            <person name="Alvarado L."/>
            <person name="Berlin A."/>
            <person name="Chapman S.B."/>
            <person name="Chen Z."/>
            <person name="Freedman E."/>
            <person name="Gellesch M."/>
            <person name="Goldberg J."/>
            <person name="Griggs A."/>
            <person name="Gujja S."/>
            <person name="Heilman E.R."/>
            <person name="Heiman D."/>
            <person name="Hepburn T."/>
            <person name="Howarth C."/>
            <person name="Jen D."/>
            <person name="Larson L."/>
            <person name="Mehta T."/>
            <person name="Neiman D."/>
            <person name="Pearson M."/>
            <person name="Roberts A."/>
            <person name="Saif S."/>
            <person name="Shea T."/>
            <person name="Shenoy N."/>
            <person name="Sisk P."/>
            <person name="Stolte C."/>
            <person name="Sykes S."/>
            <person name="Walk T."/>
            <person name="White J."/>
            <person name="Yandava C."/>
            <person name="Haas B."/>
            <person name="Nusbaum C."/>
            <person name="Birren B."/>
        </authorList>
    </citation>
    <scope>NUCLEOTIDE SEQUENCE [LARGE SCALE GENOMIC DNA]</scope>
    <source>
        <strain evidence="4">R3-111a-1</strain>
    </source>
</reference>
<evidence type="ECO:0008006" key="5">
    <source>
        <dbReference type="Google" id="ProtNLM"/>
    </source>
</evidence>
<sequence>MCREGLSRHAPLLPHPHSLLPAHNLQASPFQSFQDLKPFRILFFLAITTLATAMRTNNVFVAFAAVATGAAARPGNPGQAIAGRDSIGGSVGHPNQLPAKRQAREETGIIARVSSCAKALVAIASAIPRDLELEKSIEEWAAQQTPAPNADVCDIKVPAPLTSEIGEYIKTLDAWGSSNGPAHISSMSAAGCPVEKFKELDDRVKSAFAELENLCTTTTGGTNSKPTRATSNAVAAATTSSTSSSKDAAPRETGFVAGMVAAVGLLGVVAAL</sequence>
<dbReference type="EMBL" id="GL385396">
    <property type="protein sequence ID" value="EJT78974.1"/>
    <property type="molecule type" value="Genomic_DNA"/>
</dbReference>